<dbReference type="InterPro" id="IPR011330">
    <property type="entry name" value="Glyco_hydro/deAcase_b/a-brl"/>
</dbReference>
<keyword evidence="2" id="KW-0732">Signal</keyword>
<dbReference type="InterPro" id="IPR051398">
    <property type="entry name" value="Polysacch_Deacetylase"/>
</dbReference>
<evidence type="ECO:0000259" key="4">
    <source>
        <dbReference type="PROSITE" id="PS51677"/>
    </source>
</evidence>
<dbReference type="Proteomes" id="UP000178659">
    <property type="component" value="Unassembled WGS sequence"/>
</dbReference>
<dbReference type="AlphaFoldDB" id="A0A1G1VBR7"/>
<reference evidence="5 6" key="1">
    <citation type="journal article" date="2016" name="Nat. Commun.">
        <title>Thousands of microbial genomes shed light on interconnected biogeochemical processes in an aquifer system.</title>
        <authorList>
            <person name="Anantharaman K."/>
            <person name="Brown C.T."/>
            <person name="Hug L.A."/>
            <person name="Sharon I."/>
            <person name="Castelle C.J."/>
            <person name="Probst A.J."/>
            <person name="Thomas B.C."/>
            <person name="Singh A."/>
            <person name="Wilkins M.J."/>
            <person name="Karaoz U."/>
            <person name="Brodie E.L."/>
            <person name="Williams K.H."/>
            <person name="Hubbard S.S."/>
            <person name="Banfield J.F."/>
        </authorList>
    </citation>
    <scope>NUCLEOTIDE SEQUENCE [LARGE SCALE GENOMIC DNA]</scope>
</reference>
<evidence type="ECO:0000313" key="5">
    <source>
        <dbReference type="EMBL" id="OGY12692.1"/>
    </source>
</evidence>
<comment type="caution">
    <text evidence="5">The sequence shown here is derived from an EMBL/GenBank/DDBJ whole genome shotgun (WGS) entry which is preliminary data.</text>
</comment>
<dbReference type="EMBL" id="MHCC01000025">
    <property type="protein sequence ID" value="OGY12692.1"/>
    <property type="molecule type" value="Genomic_DNA"/>
</dbReference>
<accession>A0A1G1VBR7</accession>
<gene>
    <name evidence="5" type="ORF">A3A77_00150</name>
</gene>
<evidence type="ECO:0000256" key="3">
    <source>
        <dbReference type="SAM" id="MobiDB-lite"/>
    </source>
</evidence>
<dbReference type="Pfam" id="PF01522">
    <property type="entry name" value="Polysacc_deac_1"/>
    <property type="match status" value="1"/>
</dbReference>
<dbReference type="GO" id="GO:0005975">
    <property type="term" value="P:carbohydrate metabolic process"/>
    <property type="evidence" value="ECO:0007669"/>
    <property type="project" value="InterPro"/>
</dbReference>
<proteinExistence type="predicted"/>
<dbReference type="CDD" id="cd10918">
    <property type="entry name" value="CE4_NodB_like_5s_6s"/>
    <property type="match status" value="1"/>
</dbReference>
<dbReference type="GO" id="GO:0016810">
    <property type="term" value="F:hydrolase activity, acting on carbon-nitrogen (but not peptide) bonds"/>
    <property type="evidence" value="ECO:0007669"/>
    <property type="project" value="InterPro"/>
</dbReference>
<protein>
    <recommendedName>
        <fullName evidence="4">NodB homology domain-containing protein</fullName>
    </recommendedName>
</protein>
<sequence length="302" mass="32767">MAAKKTILLLVLVLVIIGVVLMAGWKKTGLISPVSKLSVQTVNVAAPTPVPEPTSIPSPSAPSPSPDSIGASPIPLPDPLVYGPCRIIPVLMYHHIQPKEEAQAKKQLSISVNNDVFASQMAYLASRGYTALTPDQFLQGVASGVQGRSILLTFDDAYEDFYKYAYPELVKNNLRATVFVPTGLVGNSDYMNWSQISEIKSSGLVTFANHTWSHKNMGAASEETIRYEISTAKTQLEEHGLGPVTSFAYPYGTENLKVDSIMKEMGITSAFTTVPGSYQCAKLPYDFRRTRIGNSPLSSYGL</sequence>
<feature type="region of interest" description="Disordered" evidence="3">
    <location>
        <begin position="49"/>
        <end position="69"/>
    </location>
</feature>
<dbReference type="PANTHER" id="PTHR34216">
    <property type="match status" value="1"/>
</dbReference>
<feature type="compositionally biased region" description="Pro residues" evidence="3">
    <location>
        <begin position="49"/>
        <end position="65"/>
    </location>
</feature>
<comment type="subcellular location">
    <subcellularLocation>
        <location evidence="1">Secreted</location>
    </subcellularLocation>
</comment>
<name>A0A1G1VBR7_9BACT</name>
<dbReference type="PANTHER" id="PTHR34216:SF3">
    <property type="entry name" value="POLY-BETA-1,6-N-ACETYL-D-GLUCOSAMINE N-DEACETYLASE"/>
    <property type="match status" value="1"/>
</dbReference>
<feature type="domain" description="NodB homology" evidence="4">
    <location>
        <begin position="148"/>
        <end position="302"/>
    </location>
</feature>
<evidence type="ECO:0000313" key="6">
    <source>
        <dbReference type="Proteomes" id="UP000178659"/>
    </source>
</evidence>
<evidence type="ECO:0000256" key="1">
    <source>
        <dbReference type="ARBA" id="ARBA00004613"/>
    </source>
</evidence>
<organism evidence="5 6">
    <name type="scientific">Candidatus Blackburnbacteria bacterium RIFCSPLOWO2_01_FULL_40_20</name>
    <dbReference type="NCBI Taxonomy" id="1797519"/>
    <lineage>
        <taxon>Bacteria</taxon>
        <taxon>Candidatus Blackburniibacteriota</taxon>
    </lineage>
</organism>
<evidence type="ECO:0000256" key="2">
    <source>
        <dbReference type="ARBA" id="ARBA00022729"/>
    </source>
</evidence>
<dbReference type="InterPro" id="IPR002509">
    <property type="entry name" value="NODB_dom"/>
</dbReference>
<dbReference type="SUPFAM" id="SSF88713">
    <property type="entry name" value="Glycoside hydrolase/deacetylase"/>
    <property type="match status" value="1"/>
</dbReference>
<dbReference type="Gene3D" id="3.20.20.370">
    <property type="entry name" value="Glycoside hydrolase/deacetylase"/>
    <property type="match status" value="1"/>
</dbReference>
<dbReference type="PROSITE" id="PS51677">
    <property type="entry name" value="NODB"/>
    <property type="match status" value="1"/>
</dbReference>
<dbReference type="GO" id="GO:0005576">
    <property type="term" value="C:extracellular region"/>
    <property type="evidence" value="ECO:0007669"/>
    <property type="project" value="UniProtKB-SubCell"/>
</dbReference>